<organism evidence="2 3">
    <name type="scientific">Micromonospora andamanensis</name>
    <dbReference type="NCBI Taxonomy" id="1287068"/>
    <lineage>
        <taxon>Bacteria</taxon>
        <taxon>Bacillati</taxon>
        <taxon>Actinomycetota</taxon>
        <taxon>Actinomycetes</taxon>
        <taxon>Micromonosporales</taxon>
        <taxon>Micromonosporaceae</taxon>
        <taxon>Micromonospora</taxon>
    </lineage>
</organism>
<accession>A0ABQ4I2W9</accession>
<evidence type="ECO:0000256" key="1">
    <source>
        <dbReference type="SAM" id="MobiDB-lite"/>
    </source>
</evidence>
<feature type="region of interest" description="Disordered" evidence="1">
    <location>
        <begin position="1"/>
        <end position="23"/>
    </location>
</feature>
<dbReference type="RefSeq" id="WP_204013386.1">
    <property type="nucleotide sequence ID" value="NZ_BOOZ01000047.1"/>
</dbReference>
<feature type="compositionally biased region" description="Basic residues" evidence="1">
    <location>
        <begin position="12"/>
        <end position="22"/>
    </location>
</feature>
<evidence type="ECO:0000313" key="2">
    <source>
        <dbReference type="EMBL" id="GIJ12207.1"/>
    </source>
</evidence>
<comment type="caution">
    <text evidence="2">The sequence shown here is derived from an EMBL/GenBank/DDBJ whole genome shotgun (WGS) entry which is preliminary data.</text>
</comment>
<evidence type="ECO:0000313" key="3">
    <source>
        <dbReference type="Proteomes" id="UP000647017"/>
    </source>
</evidence>
<protein>
    <recommendedName>
        <fullName evidence="4">Plasmid mobilization relaxosome protein MobC</fullName>
    </recommendedName>
</protein>
<dbReference type="Proteomes" id="UP000647017">
    <property type="component" value="Unassembled WGS sequence"/>
</dbReference>
<proteinExistence type="predicted"/>
<keyword evidence="3" id="KW-1185">Reference proteome</keyword>
<evidence type="ECO:0008006" key="4">
    <source>
        <dbReference type="Google" id="ProtNLM"/>
    </source>
</evidence>
<name>A0ABQ4I2W9_9ACTN</name>
<reference evidence="2 3" key="1">
    <citation type="submission" date="2021-01" db="EMBL/GenBank/DDBJ databases">
        <title>Whole genome shotgun sequence of Verrucosispora andamanensis NBRC 109075.</title>
        <authorList>
            <person name="Komaki H."/>
            <person name="Tamura T."/>
        </authorList>
    </citation>
    <scope>NUCLEOTIDE SEQUENCE [LARGE SCALE GENOMIC DNA]</scope>
    <source>
        <strain evidence="2 3">NBRC 109075</strain>
    </source>
</reference>
<sequence>MDEQQKSAIPAARHRTHNRPGRPHAILIRLSDDEKRLVEVAAESAGLTPTGYAAKMAVEAATGQEPNAASGDLRELQRELFAARRAVNMFGSNVNQVAAAWHSTGELPEWAAEAVRLCARAVDRLDQLTARIHRRLR</sequence>
<gene>
    <name evidence="2" type="ORF">Van01_54210</name>
</gene>
<dbReference type="EMBL" id="BOOZ01000047">
    <property type="protein sequence ID" value="GIJ12207.1"/>
    <property type="molecule type" value="Genomic_DNA"/>
</dbReference>